<sequence length="685" mass="75231">MSAAMGRRPRATAAISSCLLMLAVLSGCTDDSPERVPGTSWAPAPVAVGELSVLAHADADGFRLHTSSGEKDFIPGVNLGSTVPLRQPGEIGSIPPEQYAQWLQQMGDLGVRSVRIYTLPPPGFYAELAAYNRDHPAAPIYLMQGVYLPDESYVEAGATLYDPAVDDAFAQELRDVSDAVHGDLTREAAPGRAGGTYDVDVSEWLVGWVVGVEWDPAGVVRTDKRHADAPSVDGTYFAATTEASPTERWLARHLDSLAAAEVARGTSMPIALANWPTVDPLEHPDEPLPYEDLVSVDATHVLPTEAWPGGTFASFHAYPYYPDFQRYEAGIQDEEWNGRPDPFAGYLVSLRDHFAPYMPLLITEVGVPTSLGSAHTGPLGRDQGNHGEAEAMAINADLMRMLAEKGIGAGYVFAWQDEWFKRTWNTQEHQVDERRQLWHDPLTNEQWFGLIATDADPLVDAAVEALPETGPLEYVHIWADASWVHLEITGRESVPPSVEVDADVVPGPEAADYRLVVEPGAGTAQSWVRRELDPIRLDTREVPYRPDAAEPWHPFQLLVNRAQTRPIPQEAEFSDVGQLVEGSWDPSAEEFDSLATWQVDEERRTIRVRWAWSMLGLADPSSRTALGEGIPAEMVKIPGITFAVQTGGERLDLELVWPEWNHTTYTTRPKAGLAVLEKAYSDLAP</sequence>
<dbReference type="AlphaFoldDB" id="A0A4P7IGI7"/>
<dbReference type="Proteomes" id="UP000294853">
    <property type="component" value="Chromosome"/>
</dbReference>
<organism evidence="2 3">
    <name type="scientific">Nocardioides seonyuensis</name>
    <dbReference type="NCBI Taxonomy" id="2518371"/>
    <lineage>
        <taxon>Bacteria</taxon>
        <taxon>Bacillati</taxon>
        <taxon>Actinomycetota</taxon>
        <taxon>Actinomycetes</taxon>
        <taxon>Propionibacteriales</taxon>
        <taxon>Nocardioidaceae</taxon>
        <taxon>Nocardioides</taxon>
    </lineage>
</organism>
<gene>
    <name evidence="2" type="ORF">EXE58_13980</name>
</gene>
<reference evidence="2 3" key="1">
    <citation type="submission" date="2019-03" db="EMBL/GenBank/DDBJ databases">
        <title>Three New Species of Nocardioides, Nocardioides euryhalodurans sp. nov., Nocardioides seonyuensis sp. nov. and Nocardioides eburneoflavus sp. nov. Iolated from Soil.</title>
        <authorList>
            <person name="Roh S.G."/>
            <person name="Lee C."/>
            <person name="Kim M.-K."/>
            <person name="Kim S.B."/>
        </authorList>
    </citation>
    <scope>NUCLEOTIDE SEQUENCE [LARGE SCALE GENOMIC DNA]</scope>
    <source>
        <strain evidence="2 3">MMS17-SY207-3</strain>
    </source>
</reference>
<dbReference type="SUPFAM" id="SSF51445">
    <property type="entry name" value="(Trans)glycosidases"/>
    <property type="match status" value="1"/>
</dbReference>
<dbReference type="InterPro" id="IPR017853">
    <property type="entry name" value="GH"/>
</dbReference>
<keyword evidence="3" id="KW-1185">Reference proteome</keyword>
<feature type="signal peptide" evidence="1">
    <location>
        <begin position="1"/>
        <end position="26"/>
    </location>
</feature>
<dbReference type="RefSeq" id="WP_135268451.1">
    <property type="nucleotide sequence ID" value="NZ_CP038436.1"/>
</dbReference>
<feature type="chain" id="PRO_5038558283" evidence="1">
    <location>
        <begin position="27"/>
        <end position="685"/>
    </location>
</feature>
<evidence type="ECO:0000313" key="3">
    <source>
        <dbReference type="Proteomes" id="UP000294853"/>
    </source>
</evidence>
<dbReference type="OrthoDB" id="916275at2"/>
<accession>A0A4P7IGI7</accession>
<evidence type="ECO:0000313" key="2">
    <source>
        <dbReference type="EMBL" id="QBX56464.1"/>
    </source>
</evidence>
<name>A0A4P7IGI7_9ACTN</name>
<keyword evidence="1" id="KW-0732">Signal</keyword>
<proteinExistence type="predicted"/>
<dbReference type="PROSITE" id="PS51257">
    <property type="entry name" value="PROKAR_LIPOPROTEIN"/>
    <property type="match status" value="1"/>
</dbReference>
<protein>
    <submittedName>
        <fullName evidence="2">Uncharacterized protein</fullName>
    </submittedName>
</protein>
<dbReference type="KEGG" id="nsn:EXE58_13980"/>
<dbReference type="EMBL" id="CP038436">
    <property type="protein sequence ID" value="QBX56464.1"/>
    <property type="molecule type" value="Genomic_DNA"/>
</dbReference>
<evidence type="ECO:0000256" key="1">
    <source>
        <dbReference type="SAM" id="SignalP"/>
    </source>
</evidence>